<evidence type="ECO:0000256" key="5">
    <source>
        <dbReference type="ARBA" id="ARBA00023136"/>
    </source>
</evidence>
<dbReference type="InterPro" id="IPR018076">
    <property type="entry name" value="T2SS_GspF_dom"/>
</dbReference>
<feature type="domain" description="Type II secretion system protein GspF" evidence="7">
    <location>
        <begin position="146"/>
        <end position="274"/>
    </location>
</feature>
<evidence type="ECO:0000259" key="7">
    <source>
        <dbReference type="Pfam" id="PF00482"/>
    </source>
</evidence>
<evidence type="ECO:0000313" key="8">
    <source>
        <dbReference type="EMBL" id="OLQ72974.1"/>
    </source>
</evidence>
<evidence type="ECO:0000256" key="2">
    <source>
        <dbReference type="ARBA" id="ARBA00022475"/>
    </source>
</evidence>
<gene>
    <name evidence="8" type="ORF">BIT28_07290</name>
</gene>
<dbReference type="EMBL" id="MJIL01000090">
    <property type="protein sequence ID" value="OLQ72974.1"/>
    <property type="molecule type" value="Genomic_DNA"/>
</dbReference>
<evidence type="ECO:0000256" key="1">
    <source>
        <dbReference type="ARBA" id="ARBA00004651"/>
    </source>
</evidence>
<evidence type="ECO:0000256" key="3">
    <source>
        <dbReference type="ARBA" id="ARBA00022692"/>
    </source>
</evidence>
<dbReference type="GO" id="GO:0005886">
    <property type="term" value="C:plasma membrane"/>
    <property type="evidence" value="ECO:0007669"/>
    <property type="project" value="UniProtKB-SubCell"/>
</dbReference>
<dbReference type="Pfam" id="PF00482">
    <property type="entry name" value="T2SSF"/>
    <property type="match status" value="1"/>
</dbReference>
<keyword evidence="5 6" id="KW-0472">Membrane</keyword>
<keyword evidence="9" id="KW-1185">Reference proteome</keyword>
<keyword evidence="3 6" id="KW-0812">Transmembrane</keyword>
<dbReference type="AlphaFoldDB" id="A0A1Q9GF45"/>
<dbReference type="RefSeq" id="WP_075766991.1">
    <property type="nucleotide sequence ID" value="NZ_MJIL01000090.1"/>
</dbReference>
<dbReference type="OrthoDB" id="9810662at2"/>
<feature type="transmembrane region" description="Helical" evidence="6">
    <location>
        <begin position="105"/>
        <end position="123"/>
    </location>
</feature>
<keyword evidence="2" id="KW-1003">Cell membrane</keyword>
<feature type="transmembrane region" description="Helical" evidence="6">
    <location>
        <begin position="77"/>
        <end position="99"/>
    </location>
</feature>
<accession>A0A1Q9GF45</accession>
<sequence length="288" mass="31699">MSVSLWIAVALLVTGGCMALLFNARAQRRDRVVERLGLVSHHFRLARHHSLPGLPTFSVSRDVKVLLGKAGFHSPQAASWFVVVKLFVMASSMMVWLAYIDFELGSIQLAKGLVFAIASGLLVEQWLKWRAHEVSQRIAHAVPDALDLMVVCVESGLTLEAIFGRVGKGMAQVAPELSREWLITEAELRVLDSRLEALENLTKRTGIVEIENIVIALSQAEKYGSPIASTMRLIAADSRQYQYLKLEERVGKIPAKMSMPVVVLIMLPVVVLIVAPTIIALLESLGTL</sequence>
<reference evidence="8 9" key="1">
    <citation type="submission" date="2016-09" db="EMBL/GenBank/DDBJ databases">
        <title>Photobacterium proteolyticum sp. nov. a protease producing bacterium isolated from ocean sediments of Laizhou Bay.</title>
        <authorList>
            <person name="Li Y."/>
        </authorList>
    </citation>
    <scope>NUCLEOTIDE SEQUENCE [LARGE SCALE GENOMIC DNA]</scope>
    <source>
        <strain evidence="8 9">13-12</strain>
    </source>
</reference>
<comment type="subcellular location">
    <subcellularLocation>
        <location evidence="1">Cell membrane</location>
        <topology evidence="1">Multi-pass membrane protein</topology>
    </subcellularLocation>
</comment>
<dbReference type="PANTHER" id="PTHR35007:SF2">
    <property type="entry name" value="PILUS ASSEMBLE PROTEIN"/>
    <property type="match status" value="1"/>
</dbReference>
<comment type="caution">
    <text evidence="8">The sequence shown here is derived from an EMBL/GenBank/DDBJ whole genome shotgun (WGS) entry which is preliminary data.</text>
</comment>
<dbReference type="PANTHER" id="PTHR35007">
    <property type="entry name" value="INTEGRAL MEMBRANE PROTEIN-RELATED"/>
    <property type="match status" value="1"/>
</dbReference>
<keyword evidence="4 6" id="KW-1133">Transmembrane helix</keyword>
<name>A0A1Q9GF45_9GAMM</name>
<dbReference type="Proteomes" id="UP000186905">
    <property type="component" value="Unassembled WGS sequence"/>
</dbReference>
<evidence type="ECO:0000256" key="6">
    <source>
        <dbReference type="SAM" id="Phobius"/>
    </source>
</evidence>
<dbReference type="STRING" id="1903952.BIT28_07290"/>
<feature type="transmembrane region" description="Helical" evidence="6">
    <location>
        <begin position="6"/>
        <end position="24"/>
    </location>
</feature>
<feature type="transmembrane region" description="Helical" evidence="6">
    <location>
        <begin position="261"/>
        <end position="282"/>
    </location>
</feature>
<proteinExistence type="predicted"/>
<evidence type="ECO:0000256" key="4">
    <source>
        <dbReference type="ARBA" id="ARBA00022989"/>
    </source>
</evidence>
<organism evidence="8 9">
    <name type="scientific">Photobacterium proteolyticum</name>
    <dbReference type="NCBI Taxonomy" id="1903952"/>
    <lineage>
        <taxon>Bacteria</taxon>
        <taxon>Pseudomonadati</taxon>
        <taxon>Pseudomonadota</taxon>
        <taxon>Gammaproteobacteria</taxon>
        <taxon>Vibrionales</taxon>
        <taxon>Vibrionaceae</taxon>
        <taxon>Photobacterium</taxon>
    </lineage>
</organism>
<protein>
    <submittedName>
        <fullName evidence="8">Pilus assembly protein TadC</fullName>
    </submittedName>
</protein>
<evidence type="ECO:0000313" key="9">
    <source>
        <dbReference type="Proteomes" id="UP000186905"/>
    </source>
</evidence>